<dbReference type="InterPro" id="IPR013325">
    <property type="entry name" value="RNA_pol_sigma_r2"/>
</dbReference>
<evidence type="ECO:0000256" key="4">
    <source>
        <dbReference type="ARBA" id="ARBA00023163"/>
    </source>
</evidence>
<evidence type="ECO:0000256" key="1">
    <source>
        <dbReference type="ARBA" id="ARBA00023015"/>
    </source>
</evidence>
<keyword evidence="9" id="KW-1185">Reference proteome</keyword>
<dbReference type="SUPFAM" id="SSF88946">
    <property type="entry name" value="Sigma2 domain of RNA polymerase sigma factors"/>
    <property type="match status" value="1"/>
</dbReference>
<evidence type="ECO:0000313" key="9">
    <source>
        <dbReference type="Proteomes" id="UP000245020"/>
    </source>
</evidence>
<dbReference type="InterPro" id="IPR009042">
    <property type="entry name" value="RNA_pol_sigma70_r1_2"/>
</dbReference>
<dbReference type="PANTHER" id="PTHR30603:SF47">
    <property type="entry name" value="RNA POLYMERASE SIGMA FACTOR SIGD, CHLOROPLASTIC"/>
    <property type="match status" value="1"/>
</dbReference>
<dbReference type="RefSeq" id="WP_109188405.1">
    <property type="nucleotide sequence ID" value="NZ_BMYA01000001.1"/>
</dbReference>
<dbReference type="InterPro" id="IPR036388">
    <property type="entry name" value="WH-like_DNA-bd_sf"/>
</dbReference>
<accession>A0A2U2AGJ2</accession>
<feature type="domain" description="RNA polymerase sigma-70 region 2" evidence="6">
    <location>
        <begin position="128"/>
        <end position="194"/>
    </location>
</feature>
<dbReference type="InterPro" id="IPR013324">
    <property type="entry name" value="RNA_pol_sigma_r3/r4-like"/>
</dbReference>
<dbReference type="SUPFAM" id="SSF88659">
    <property type="entry name" value="Sigma3 and sigma4 domains of RNA polymerase sigma factors"/>
    <property type="match status" value="2"/>
</dbReference>
<dbReference type="GO" id="GO:0016987">
    <property type="term" value="F:sigma factor activity"/>
    <property type="evidence" value="ECO:0007669"/>
    <property type="project" value="UniProtKB-KW"/>
</dbReference>
<dbReference type="Pfam" id="PF04545">
    <property type="entry name" value="Sigma70_r4"/>
    <property type="match status" value="1"/>
</dbReference>
<dbReference type="NCBIfam" id="TIGR02937">
    <property type="entry name" value="sigma70-ECF"/>
    <property type="match status" value="1"/>
</dbReference>
<dbReference type="InterPro" id="IPR000943">
    <property type="entry name" value="RNA_pol_sigma70"/>
</dbReference>
<gene>
    <name evidence="8" type="ORF">DC083_00870</name>
</gene>
<dbReference type="InterPro" id="IPR014284">
    <property type="entry name" value="RNA_pol_sigma-70_dom"/>
</dbReference>
<evidence type="ECO:0000313" key="8">
    <source>
        <dbReference type="EMBL" id="PWD81778.1"/>
    </source>
</evidence>
<dbReference type="Gene3D" id="1.10.601.10">
    <property type="entry name" value="RNA Polymerase Primary Sigma Factor"/>
    <property type="match status" value="1"/>
</dbReference>
<dbReference type="OrthoDB" id="9809557at2"/>
<sequence>MNRKQSLKLKNVQIMQYEISEKLNTLSIKGDLTEKQQALSIEREATLNFWHNESAISKVLEYSRSAESNELEDILKNRDNKYEEYENDLYLYFSEVGHYRLLSATEEKLLGKAVQEGNQDAFKQIVLGNLRLVIMIAQRYEDRGLDKADLISEGNLGLMHATRKFNPEKGCRFSTYAVWWIRHYIEKAIMNQGRTVRLPIHINKALKKLMSELQQLSQVLQRRPTVKELSEVTGQSLYEIMELLAYQKASLSFDHTEIPAITMSSPNMLQNKQNRIVDFFVENEAFNLLEHILFELEPKEREVIECRFGMNGRSAKTLDKTGKVLGLTRDQVRYLQTKTLEKIRLMLEEHNVSLNDVLA</sequence>
<proteinExistence type="predicted"/>
<feature type="domain" description="RNA polymerase sigma-70 region 4" evidence="7">
    <location>
        <begin position="293"/>
        <end position="344"/>
    </location>
</feature>
<dbReference type="Pfam" id="PF04542">
    <property type="entry name" value="Sigma70_r2"/>
    <property type="match status" value="1"/>
</dbReference>
<evidence type="ECO:0000259" key="7">
    <source>
        <dbReference type="Pfam" id="PF04545"/>
    </source>
</evidence>
<keyword evidence="4" id="KW-0804">Transcription</keyword>
<evidence type="ECO:0000256" key="3">
    <source>
        <dbReference type="ARBA" id="ARBA00023125"/>
    </source>
</evidence>
<dbReference type="InterPro" id="IPR007630">
    <property type="entry name" value="RNA_pol_sigma70_r4"/>
</dbReference>
<protein>
    <submittedName>
        <fullName evidence="8">RNA polymerase sigma factor RpoS</fullName>
    </submittedName>
</protein>
<dbReference type="EMBL" id="QEWQ01000001">
    <property type="protein sequence ID" value="PWD81778.1"/>
    <property type="molecule type" value="Genomic_DNA"/>
</dbReference>
<keyword evidence="2" id="KW-0731">Sigma factor</keyword>
<dbReference type="Gene3D" id="1.10.10.10">
    <property type="entry name" value="Winged helix-like DNA-binding domain superfamily/Winged helix DNA-binding domain"/>
    <property type="match status" value="2"/>
</dbReference>
<dbReference type="InterPro" id="IPR050239">
    <property type="entry name" value="Sigma-70_RNA_pol_init_factors"/>
</dbReference>
<keyword evidence="3" id="KW-0238">DNA-binding</keyword>
<dbReference type="AlphaFoldDB" id="A0A2U2AGJ2"/>
<dbReference type="Proteomes" id="UP000245020">
    <property type="component" value="Unassembled WGS sequence"/>
</dbReference>
<evidence type="ECO:0000259" key="6">
    <source>
        <dbReference type="Pfam" id="PF04542"/>
    </source>
</evidence>
<evidence type="ECO:0000256" key="2">
    <source>
        <dbReference type="ARBA" id="ARBA00023082"/>
    </source>
</evidence>
<name>A0A2U2AGJ2_9GAMM</name>
<dbReference type="InterPro" id="IPR007627">
    <property type="entry name" value="RNA_pol_sigma70_r2"/>
</dbReference>
<dbReference type="PRINTS" id="PR00046">
    <property type="entry name" value="SIGMA70FCT"/>
</dbReference>
<dbReference type="GO" id="GO:0003677">
    <property type="term" value="F:DNA binding"/>
    <property type="evidence" value="ECO:0007669"/>
    <property type="project" value="UniProtKB-KW"/>
</dbReference>
<evidence type="ECO:0000259" key="5">
    <source>
        <dbReference type="Pfam" id="PF00140"/>
    </source>
</evidence>
<feature type="domain" description="RNA polymerase sigma-70 region 1.2" evidence="5">
    <location>
        <begin position="91"/>
        <end position="119"/>
    </location>
</feature>
<organism evidence="8 9">
    <name type="scientific">Ignatzschineria ureiclastica</name>
    <dbReference type="NCBI Taxonomy" id="472582"/>
    <lineage>
        <taxon>Bacteria</taxon>
        <taxon>Pseudomonadati</taxon>
        <taxon>Pseudomonadota</taxon>
        <taxon>Gammaproteobacteria</taxon>
        <taxon>Cardiobacteriales</taxon>
        <taxon>Ignatzschineriaceae</taxon>
        <taxon>Ignatzschineria</taxon>
    </lineage>
</organism>
<comment type="caution">
    <text evidence="8">The sequence shown here is derived from an EMBL/GenBank/DDBJ whole genome shotgun (WGS) entry which is preliminary data.</text>
</comment>
<dbReference type="PANTHER" id="PTHR30603">
    <property type="entry name" value="RNA POLYMERASE SIGMA FACTOR RPO"/>
    <property type="match status" value="1"/>
</dbReference>
<keyword evidence="1" id="KW-0805">Transcription regulation</keyword>
<dbReference type="GO" id="GO:0006352">
    <property type="term" value="P:DNA-templated transcription initiation"/>
    <property type="evidence" value="ECO:0007669"/>
    <property type="project" value="InterPro"/>
</dbReference>
<reference evidence="9" key="1">
    <citation type="submission" date="2018-05" db="EMBL/GenBank/DDBJ databases">
        <title>Ignatzschineria dubaiensis sp. nov., isolated from necrotic foot tissues of dromedaries (Camelus dromedarius) and associated maggots in Dubai, United Arab Emirates.</title>
        <authorList>
            <person name="Tsang C.C."/>
            <person name="Tang J.Y.M."/>
            <person name="Fong J.Y.H."/>
            <person name="Kinne J."/>
            <person name="Lee H.H."/>
            <person name="Joseph M."/>
            <person name="Jose S."/>
            <person name="Schuster R.K."/>
            <person name="Tang Y."/>
            <person name="Sivakumar S."/>
            <person name="Chen J.H.K."/>
            <person name="Teng J.L.L."/>
            <person name="Lau S.K.P."/>
            <person name="Wernery U."/>
            <person name="Woo P.C.Y."/>
        </authorList>
    </citation>
    <scope>NUCLEOTIDE SEQUENCE [LARGE SCALE GENOMIC DNA]</scope>
    <source>
        <strain evidence="9">KCTC 22644</strain>
    </source>
</reference>
<dbReference type="Pfam" id="PF00140">
    <property type="entry name" value="Sigma70_r1_2"/>
    <property type="match status" value="1"/>
</dbReference>